<evidence type="ECO:0000256" key="7">
    <source>
        <dbReference type="SAM" id="MobiDB-lite"/>
    </source>
</evidence>
<feature type="region of interest" description="Disordered" evidence="7">
    <location>
        <begin position="282"/>
        <end position="302"/>
    </location>
</feature>
<dbReference type="Pfam" id="PF04193">
    <property type="entry name" value="PQ-loop"/>
    <property type="match status" value="2"/>
</dbReference>
<dbReference type="EMBL" id="BLZA01000021">
    <property type="protein sequence ID" value="GHJ87438.1"/>
    <property type="molecule type" value="Genomic_DNA"/>
</dbReference>
<keyword evidence="2" id="KW-0813">Transport</keyword>
<gene>
    <name evidence="9" type="ORF">NliqN6_3840</name>
</gene>
<comment type="subcellular location">
    <subcellularLocation>
        <location evidence="1">Endomembrane system</location>
        <topology evidence="1">Multi-pass membrane protein</topology>
    </subcellularLocation>
</comment>
<dbReference type="GO" id="GO:0005774">
    <property type="term" value="C:vacuolar membrane"/>
    <property type="evidence" value="ECO:0007669"/>
    <property type="project" value="TreeGrafter"/>
</dbReference>
<dbReference type="OrthoDB" id="75720at2759"/>
<evidence type="ECO:0000256" key="2">
    <source>
        <dbReference type="ARBA" id="ARBA00022448"/>
    </source>
</evidence>
<evidence type="ECO:0000256" key="8">
    <source>
        <dbReference type="SAM" id="Phobius"/>
    </source>
</evidence>
<evidence type="ECO:0000256" key="1">
    <source>
        <dbReference type="ARBA" id="ARBA00004127"/>
    </source>
</evidence>
<feature type="transmembrane region" description="Helical" evidence="8">
    <location>
        <begin position="85"/>
        <end position="105"/>
    </location>
</feature>
<dbReference type="Gene3D" id="1.20.1280.290">
    <property type="match status" value="2"/>
</dbReference>
<keyword evidence="5 8" id="KW-1133">Transmembrane helix</keyword>
<dbReference type="AlphaFoldDB" id="A0A8H3TV26"/>
<dbReference type="PANTHER" id="PTHR13131">
    <property type="entry name" value="CYSTINOSIN"/>
    <property type="match status" value="1"/>
</dbReference>
<dbReference type="InterPro" id="IPR005282">
    <property type="entry name" value="LC_transporter"/>
</dbReference>
<keyword evidence="4" id="KW-0677">Repeat</keyword>
<dbReference type="InterPro" id="IPR006603">
    <property type="entry name" value="PQ-loop_rpt"/>
</dbReference>
<reference evidence="9" key="1">
    <citation type="submission" date="2020-07" db="EMBL/GenBank/DDBJ databases">
        <title>Draft Genome Sequence of a Deep-Sea Yeast, Naganishia (Cryptococcus) liquefaciens strain N6.</title>
        <authorList>
            <person name="Han Y.W."/>
            <person name="Kajitani R."/>
            <person name="Morimoto H."/>
            <person name="Parhat M."/>
            <person name="Tsubouchi H."/>
            <person name="Bakenova O."/>
            <person name="Ogata M."/>
            <person name="Argunhan B."/>
            <person name="Aoki R."/>
            <person name="Kajiwara S."/>
            <person name="Itoh T."/>
            <person name="Iwasaki H."/>
        </authorList>
    </citation>
    <scope>NUCLEOTIDE SEQUENCE</scope>
    <source>
        <strain evidence="9">N6</strain>
    </source>
</reference>
<comment type="caution">
    <text evidence="9">The sequence shown here is derived from an EMBL/GenBank/DDBJ whole genome shotgun (WGS) entry which is preliminary data.</text>
</comment>
<feature type="transmembrane region" description="Helical" evidence="8">
    <location>
        <begin position="6"/>
        <end position="29"/>
    </location>
</feature>
<dbReference type="GO" id="GO:0000324">
    <property type="term" value="C:fungal-type vacuole"/>
    <property type="evidence" value="ECO:0007669"/>
    <property type="project" value="TreeGrafter"/>
</dbReference>
<keyword evidence="3 8" id="KW-0812">Transmembrane</keyword>
<dbReference type="SMART" id="SM00679">
    <property type="entry name" value="CTNS"/>
    <property type="match status" value="2"/>
</dbReference>
<protein>
    <recommendedName>
        <fullName evidence="11">Cystinosin</fullName>
    </recommendedName>
</protein>
<feature type="transmembrane region" description="Helical" evidence="8">
    <location>
        <begin position="156"/>
        <end position="180"/>
    </location>
</feature>
<sequence>MSPWYLQVLGWTYFLAWSISFYPQVILNYKRKTVSGLSQDFSILNPLGFACYASYTLLLTYSPALRSQYAHRNAGHTPQISPADIGFSLHAFFLSSLVLVQTYWYSRPAWARGGRSARALKYQRLADEMMGVDTIGPDVDAWSGKAKPGRRERTTAWTWASLLGISLALLGGLAAVLFYKWEWLDFVYLISYVKLYISIAKWLPQLILNYTRKSTHGFSITVIILDIIGSTTSLLELVISSLLAHDPHGIIGNPVKLGLGLLTMACDGAFVVQRYVLYGAEEEEEEDGKDARRVPDEEEPLL</sequence>
<evidence type="ECO:0008006" key="11">
    <source>
        <dbReference type="Google" id="ProtNLM"/>
    </source>
</evidence>
<keyword evidence="10" id="KW-1185">Reference proteome</keyword>
<feature type="transmembrane region" description="Helical" evidence="8">
    <location>
        <begin position="186"/>
        <end position="203"/>
    </location>
</feature>
<organism evidence="9 10">
    <name type="scientific">Naganishia liquefaciens</name>
    <dbReference type="NCBI Taxonomy" id="104408"/>
    <lineage>
        <taxon>Eukaryota</taxon>
        <taxon>Fungi</taxon>
        <taxon>Dikarya</taxon>
        <taxon>Basidiomycota</taxon>
        <taxon>Agaricomycotina</taxon>
        <taxon>Tremellomycetes</taxon>
        <taxon>Filobasidiales</taxon>
        <taxon>Filobasidiaceae</taxon>
        <taxon>Naganishia</taxon>
    </lineage>
</organism>
<evidence type="ECO:0000256" key="4">
    <source>
        <dbReference type="ARBA" id="ARBA00022737"/>
    </source>
</evidence>
<proteinExistence type="predicted"/>
<accession>A0A8H3TV26</accession>
<evidence type="ECO:0000256" key="6">
    <source>
        <dbReference type="ARBA" id="ARBA00023136"/>
    </source>
</evidence>
<dbReference type="GO" id="GO:0012505">
    <property type="term" value="C:endomembrane system"/>
    <property type="evidence" value="ECO:0007669"/>
    <property type="project" value="UniProtKB-SubCell"/>
</dbReference>
<feature type="transmembrane region" description="Helical" evidence="8">
    <location>
        <begin position="41"/>
        <end position="65"/>
    </location>
</feature>
<evidence type="ECO:0000256" key="5">
    <source>
        <dbReference type="ARBA" id="ARBA00022989"/>
    </source>
</evidence>
<evidence type="ECO:0000313" key="9">
    <source>
        <dbReference type="EMBL" id="GHJ87438.1"/>
    </source>
</evidence>
<keyword evidence="6 8" id="KW-0472">Membrane</keyword>
<evidence type="ECO:0000256" key="3">
    <source>
        <dbReference type="ARBA" id="ARBA00022692"/>
    </source>
</evidence>
<evidence type="ECO:0000313" key="10">
    <source>
        <dbReference type="Proteomes" id="UP000620104"/>
    </source>
</evidence>
<dbReference type="Proteomes" id="UP000620104">
    <property type="component" value="Unassembled WGS sequence"/>
</dbReference>
<dbReference type="GO" id="GO:0015184">
    <property type="term" value="F:L-cystine transmembrane transporter activity"/>
    <property type="evidence" value="ECO:0007669"/>
    <property type="project" value="TreeGrafter"/>
</dbReference>
<dbReference type="PANTHER" id="PTHR13131:SF5">
    <property type="entry name" value="CYSTINOSIN"/>
    <property type="match status" value="1"/>
</dbReference>
<name>A0A8H3TV26_9TREE</name>